<organism evidence="4 5">
    <name type="scientific">Actinomadura darangshiensis</name>
    <dbReference type="NCBI Taxonomy" id="705336"/>
    <lineage>
        <taxon>Bacteria</taxon>
        <taxon>Bacillati</taxon>
        <taxon>Actinomycetota</taxon>
        <taxon>Actinomycetes</taxon>
        <taxon>Streptosporangiales</taxon>
        <taxon>Thermomonosporaceae</taxon>
        <taxon>Actinomadura</taxon>
    </lineage>
</organism>
<evidence type="ECO:0000256" key="1">
    <source>
        <dbReference type="ARBA" id="ARBA00004886"/>
    </source>
</evidence>
<evidence type="ECO:0000313" key="4">
    <source>
        <dbReference type="EMBL" id="TDD84297.1"/>
    </source>
</evidence>
<reference evidence="4 5" key="1">
    <citation type="submission" date="2019-03" db="EMBL/GenBank/DDBJ databases">
        <title>Draft genome sequences of novel Actinobacteria.</title>
        <authorList>
            <person name="Sahin N."/>
            <person name="Ay H."/>
            <person name="Saygin H."/>
        </authorList>
    </citation>
    <scope>NUCLEOTIDE SEQUENCE [LARGE SCALE GENOMIC DNA]</scope>
    <source>
        <strain evidence="4 5">DSM 45941</strain>
    </source>
</reference>
<evidence type="ECO:0000256" key="3">
    <source>
        <dbReference type="ARBA" id="ARBA00015086"/>
    </source>
</evidence>
<keyword evidence="5" id="KW-1185">Reference proteome</keyword>
<sequence length="37" mass="4261">MDRVKREAMTGSTSWVKPDYEIIETSMEVTAYFTAES</sequence>
<dbReference type="InterPro" id="IPR011725">
    <property type="entry name" value="PQQ_synth_PqqA"/>
</dbReference>
<dbReference type="NCBIfam" id="TIGR02107">
    <property type="entry name" value="PQQ_syn_pqqA"/>
    <property type="match status" value="1"/>
</dbReference>
<dbReference type="UniPathway" id="UPA00539"/>
<dbReference type="AlphaFoldDB" id="A0A4V2YW83"/>
<comment type="pathway">
    <text evidence="1">Cofactor biosynthesis; pyrroloquinoline quinone biosynthesis.</text>
</comment>
<dbReference type="Pfam" id="PF08042">
    <property type="entry name" value="PqqA"/>
    <property type="match status" value="1"/>
</dbReference>
<comment type="similarity">
    <text evidence="2">Belongs to the PqqA family.</text>
</comment>
<accession>A0A4V2YW83</accession>
<dbReference type="EMBL" id="SMKY01000046">
    <property type="protein sequence ID" value="TDD84297.1"/>
    <property type="molecule type" value="Genomic_DNA"/>
</dbReference>
<proteinExistence type="inferred from homology"/>
<protein>
    <recommendedName>
        <fullName evidence="3">Coenzyme PQQ synthesis protein A</fullName>
    </recommendedName>
</protein>
<dbReference type="Proteomes" id="UP000295578">
    <property type="component" value="Unassembled WGS sequence"/>
</dbReference>
<evidence type="ECO:0000313" key="5">
    <source>
        <dbReference type="Proteomes" id="UP000295578"/>
    </source>
</evidence>
<dbReference type="GO" id="GO:0018189">
    <property type="term" value="P:pyrroloquinoline quinone biosynthetic process"/>
    <property type="evidence" value="ECO:0007669"/>
    <property type="project" value="UniProtKB-UniPathway"/>
</dbReference>
<name>A0A4V2YW83_9ACTN</name>
<dbReference type="OrthoDB" id="3483746at2"/>
<comment type="caution">
    <text evidence="4">The sequence shown here is derived from an EMBL/GenBank/DDBJ whole genome shotgun (WGS) entry which is preliminary data.</text>
</comment>
<evidence type="ECO:0000256" key="2">
    <source>
        <dbReference type="ARBA" id="ARBA00009325"/>
    </source>
</evidence>
<gene>
    <name evidence="4" type="primary">pqqA</name>
    <name evidence="4" type="ORF">E1293_13320</name>
</gene>